<dbReference type="InterPro" id="IPR003439">
    <property type="entry name" value="ABC_transporter-like_ATP-bd"/>
</dbReference>
<evidence type="ECO:0000313" key="6">
    <source>
        <dbReference type="EMBL" id="CEA07260.1"/>
    </source>
</evidence>
<dbReference type="AlphaFoldDB" id="A0A078MLT7"/>
<feature type="compositionally biased region" description="Low complexity" evidence="4">
    <location>
        <begin position="1"/>
        <end position="19"/>
    </location>
</feature>
<dbReference type="GO" id="GO:0016887">
    <property type="term" value="F:ATP hydrolysis activity"/>
    <property type="evidence" value="ECO:0007669"/>
    <property type="project" value="InterPro"/>
</dbReference>
<dbReference type="PROSITE" id="PS00211">
    <property type="entry name" value="ABC_TRANSPORTER_1"/>
    <property type="match status" value="1"/>
</dbReference>
<evidence type="ECO:0000256" key="1">
    <source>
        <dbReference type="ARBA" id="ARBA00022737"/>
    </source>
</evidence>
<dbReference type="PANTHER" id="PTHR19211">
    <property type="entry name" value="ATP-BINDING TRANSPORT PROTEIN-RELATED"/>
    <property type="match status" value="1"/>
</dbReference>
<dbReference type="PROSITE" id="PS50893">
    <property type="entry name" value="ABC_TRANSPORTER_2"/>
    <property type="match status" value="2"/>
</dbReference>
<gene>
    <name evidence="6" type="primary">yheS_2</name>
    <name evidence="6" type="ORF">BN1051_00572</name>
</gene>
<feature type="domain" description="ABC transporter" evidence="5">
    <location>
        <begin position="387"/>
        <end position="583"/>
    </location>
</feature>
<keyword evidence="1" id="KW-0677">Repeat</keyword>
<keyword evidence="3 6" id="KW-0067">ATP-binding</keyword>
<evidence type="ECO:0000259" key="5">
    <source>
        <dbReference type="PROSITE" id="PS50893"/>
    </source>
</evidence>
<protein>
    <submittedName>
        <fullName evidence="6">Putative ABC transporter ATP-binding protein YheS</fullName>
    </submittedName>
</protein>
<dbReference type="InterPro" id="IPR050611">
    <property type="entry name" value="ABCF"/>
</dbReference>
<dbReference type="SMART" id="SM00382">
    <property type="entry name" value="AAA"/>
    <property type="match status" value="2"/>
</dbReference>
<dbReference type="PATRIC" id="fig|1461584.3.peg.562"/>
<reference evidence="6" key="1">
    <citation type="submission" date="2014-07" db="EMBL/GenBank/DDBJ databases">
        <authorList>
            <person name="Urmite Genomes Urmite Genomes"/>
        </authorList>
    </citation>
    <scope>NUCLEOTIDE SEQUENCE</scope>
    <source>
        <strain evidence="6">11W110_air</strain>
    </source>
</reference>
<organism evidence="6">
    <name type="scientific">Arthrobacter saudimassiliensis</name>
    <dbReference type="NCBI Taxonomy" id="1461584"/>
    <lineage>
        <taxon>Bacteria</taxon>
        <taxon>Bacillati</taxon>
        <taxon>Actinomycetota</taxon>
        <taxon>Actinomycetes</taxon>
        <taxon>Micrococcales</taxon>
        <taxon>Micrococcaceae</taxon>
        <taxon>Arthrobacter</taxon>
    </lineage>
</organism>
<feature type="domain" description="ABC transporter" evidence="5">
    <location>
        <begin position="28"/>
        <end position="279"/>
    </location>
</feature>
<dbReference type="FunFam" id="3.40.50.300:FF:000011">
    <property type="entry name" value="Putative ABC transporter ATP-binding component"/>
    <property type="match status" value="1"/>
</dbReference>
<sequence>MADSTPASSTSSPTISSAARRARTARHFSFDGVGLSYPGHRVLTDVTFTVPAGSRTGLIGENGAGKSTLLRIAAGQLAPDAGTVRRPAGTGYLAQESIPAPAATLGEAVEAAVAPVRRLEPALAQLAAQLGRDPEDAAVAQAYDLVLTEAERAGLWALEARIATVLAGLGLAEVPLDRPLRRLSGGQRRRLALAVLLLERPEALLLDEPTNHLDDDAVGFLAAELRGWTGPVLMASHDRWFLDEIATHLVDLDPSPGPEGYGTDAVQGRRYTGGFSAYLRERAEERRRWAEAWRAQQTERARLRRAAGTTQGEVFHTDVPRTEARGAQKFYADRAAKTVGGRIRSARQALAALERQAVPPPPVPLRFRGADSWRGVGTAAGPESAAARPDGLSDAEEPLLLLSGAGLRNRLEPLDLVLHPGDRLLVEGANGYGKSTLLAVLAGELFPDAGTVQRRPGLKVGWLRQDGEAGLLADLTAEEAYRRRLRLPDRAPSLPDLGLLPASRCGQPLGRLSPGQRRRVALAPLLAEPPELLLLDEPTNHLSLALAEELESALDAYPGAVVLTSHDRWLRRRWDGPRIGLRRG</sequence>
<dbReference type="PANTHER" id="PTHR19211:SF14">
    <property type="entry name" value="ATP-BINDING CASSETTE SUB-FAMILY F MEMBER 1"/>
    <property type="match status" value="1"/>
</dbReference>
<keyword evidence="2" id="KW-0547">Nucleotide-binding</keyword>
<dbReference type="Gene3D" id="3.40.50.300">
    <property type="entry name" value="P-loop containing nucleotide triphosphate hydrolases"/>
    <property type="match status" value="2"/>
</dbReference>
<dbReference type="EMBL" id="LN483070">
    <property type="protein sequence ID" value="CEA07260.1"/>
    <property type="molecule type" value="Genomic_DNA"/>
</dbReference>
<evidence type="ECO:0000256" key="3">
    <source>
        <dbReference type="ARBA" id="ARBA00022840"/>
    </source>
</evidence>
<dbReference type="InterPro" id="IPR003593">
    <property type="entry name" value="AAA+_ATPase"/>
</dbReference>
<evidence type="ECO:0000256" key="2">
    <source>
        <dbReference type="ARBA" id="ARBA00022741"/>
    </source>
</evidence>
<name>A0A078MLT7_9MICC</name>
<proteinExistence type="predicted"/>
<evidence type="ECO:0000256" key="4">
    <source>
        <dbReference type="SAM" id="MobiDB-lite"/>
    </source>
</evidence>
<accession>A0A078MLT7</accession>
<feature type="region of interest" description="Disordered" evidence="4">
    <location>
        <begin position="1"/>
        <end position="20"/>
    </location>
</feature>
<dbReference type="InterPro" id="IPR017871">
    <property type="entry name" value="ABC_transporter-like_CS"/>
</dbReference>
<dbReference type="GO" id="GO:0005524">
    <property type="term" value="F:ATP binding"/>
    <property type="evidence" value="ECO:0007669"/>
    <property type="project" value="UniProtKB-KW"/>
</dbReference>
<dbReference type="SUPFAM" id="SSF52540">
    <property type="entry name" value="P-loop containing nucleoside triphosphate hydrolases"/>
    <property type="match status" value="2"/>
</dbReference>
<dbReference type="Pfam" id="PF00005">
    <property type="entry name" value="ABC_tran"/>
    <property type="match status" value="2"/>
</dbReference>
<dbReference type="InterPro" id="IPR027417">
    <property type="entry name" value="P-loop_NTPase"/>
</dbReference>